<dbReference type="RefSeq" id="XP_062638586.1">
    <property type="nucleotide sequence ID" value="XM_062783346.1"/>
</dbReference>
<dbReference type="SUPFAM" id="SSF56281">
    <property type="entry name" value="Metallo-hydrolase/oxidoreductase"/>
    <property type="match status" value="1"/>
</dbReference>
<dbReference type="SMART" id="SM00849">
    <property type="entry name" value="Lactamase_B"/>
    <property type="match status" value="1"/>
</dbReference>
<reference evidence="6" key="1">
    <citation type="journal article" date="2023" name="Mol. Phylogenet. Evol.">
        <title>Genome-scale phylogeny and comparative genomics of the fungal order Sordariales.</title>
        <authorList>
            <person name="Hensen N."/>
            <person name="Bonometti L."/>
            <person name="Westerberg I."/>
            <person name="Brannstrom I.O."/>
            <person name="Guillou S."/>
            <person name="Cros-Aarteil S."/>
            <person name="Calhoun S."/>
            <person name="Haridas S."/>
            <person name="Kuo A."/>
            <person name="Mondo S."/>
            <person name="Pangilinan J."/>
            <person name="Riley R."/>
            <person name="LaButti K."/>
            <person name="Andreopoulos B."/>
            <person name="Lipzen A."/>
            <person name="Chen C."/>
            <person name="Yan M."/>
            <person name="Daum C."/>
            <person name="Ng V."/>
            <person name="Clum A."/>
            <person name="Steindorff A."/>
            <person name="Ohm R.A."/>
            <person name="Martin F."/>
            <person name="Silar P."/>
            <person name="Natvig D.O."/>
            <person name="Lalanne C."/>
            <person name="Gautier V."/>
            <person name="Ament-Velasquez S.L."/>
            <person name="Kruys A."/>
            <person name="Hutchinson M.I."/>
            <person name="Powell A.J."/>
            <person name="Barry K."/>
            <person name="Miller A.N."/>
            <person name="Grigoriev I.V."/>
            <person name="Debuchy R."/>
            <person name="Gladieux P."/>
            <person name="Hiltunen Thoren M."/>
            <person name="Johannesson H."/>
        </authorList>
    </citation>
    <scope>NUCLEOTIDE SEQUENCE</scope>
    <source>
        <strain evidence="6">CBS 141.50</strain>
    </source>
</reference>
<dbReference type="GO" id="GO:0016787">
    <property type="term" value="F:hydrolase activity"/>
    <property type="evidence" value="ECO:0007669"/>
    <property type="project" value="UniProtKB-KW"/>
</dbReference>
<evidence type="ECO:0000313" key="6">
    <source>
        <dbReference type="EMBL" id="KAK4145215.1"/>
    </source>
</evidence>
<keyword evidence="7" id="KW-1185">Reference proteome</keyword>
<keyword evidence="3" id="KW-0378">Hydrolase</keyword>
<dbReference type="GO" id="GO:0046872">
    <property type="term" value="F:metal ion binding"/>
    <property type="evidence" value="ECO:0007669"/>
    <property type="project" value="UniProtKB-KW"/>
</dbReference>
<keyword evidence="2" id="KW-0479">Metal-binding</keyword>
<comment type="caution">
    <text evidence="6">The sequence shown here is derived from an EMBL/GenBank/DDBJ whole genome shotgun (WGS) entry which is preliminary data.</text>
</comment>
<dbReference type="EMBL" id="MU853570">
    <property type="protein sequence ID" value="KAK4145215.1"/>
    <property type="molecule type" value="Genomic_DNA"/>
</dbReference>
<dbReference type="InterPro" id="IPR051013">
    <property type="entry name" value="MBL_superfamily_lactonases"/>
</dbReference>
<dbReference type="InterPro" id="IPR001279">
    <property type="entry name" value="Metallo-B-lactamas"/>
</dbReference>
<dbReference type="Proteomes" id="UP001302676">
    <property type="component" value="Unassembled WGS sequence"/>
</dbReference>
<evidence type="ECO:0000256" key="3">
    <source>
        <dbReference type="ARBA" id="ARBA00022801"/>
    </source>
</evidence>
<dbReference type="CDD" id="cd07730">
    <property type="entry name" value="metallo-hydrolase-like_MBL-fold"/>
    <property type="match status" value="1"/>
</dbReference>
<dbReference type="Pfam" id="PF00753">
    <property type="entry name" value="Lactamase_B"/>
    <property type="match status" value="1"/>
</dbReference>
<dbReference type="PANTHER" id="PTHR42978:SF5">
    <property type="entry name" value="METALLO-BETA-LACTAMASE DOMAIN-CONTAINING PROTEIN"/>
    <property type="match status" value="1"/>
</dbReference>
<feature type="domain" description="Metallo-beta-lactamase" evidence="5">
    <location>
        <begin position="56"/>
        <end position="297"/>
    </location>
</feature>
<organism evidence="6 7">
    <name type="scientific">Dichotomopilus funicola</name>
    <dbReference type="NCBI Taxonomy" id="1934379"/>
    <lineage>
        <taxon>Eukaryota</taxon>
        <taxon>Fungi</taxon>
        <taxon>Dikarya</taxon>
        <taxon>Ascomycota</taxon>
        <taxon>Pezizomycotina</taxon>
        <taxon>Sordariomycetes</taxon>
        <taxon>Sordariomycetidae</taxon>
        <taxon>Sordariales</taxon>
        <taxon>Chaetomiaceae</taxon>
        <taxon>Dichotomopilus</taxon>
    </lineage>
</organism>
<dbReference type="InterPro" id="IPR036866">
    <property type="entry name" value="RibonucZ/Hydroxyglut_hydro"/>
</dbReference>
<dbReference type="GeneID" id="87819959"/>
<evidence type="ECO:0000259" key="5">
    <source>
        <dbReference type="SMART" id="SM00849"/>
    </source>
</evidence>
<keyword evidence="4" id="KW-0862">Zinc</keyword>
<evidence type="ECO:0000256" key="1">
    <source>
        <dbReference type="ARBA" id="ARBA00007749"/>
    </source>
</evidence>
<dbReference type="PANTHER" id="PTHR42978">
    <property type="entry name" value="QUORUM-QUENCHING LACTONASE YTNP-RELATED-RELATED"/>
    <property type="match status" value="1"/>
</dbReference>
<dbReference type="AlphaFoldDB" id="A0AAN6V715"/>
<evidence type="ECO:0000256" key="4">
    <source>
        <dbReference type="ARBA" id="ARBA00022833"/>
    </source>
</evidence>
<gene>
    <name evidence="6" type="ORF">C8A04DRAFT_35935</name>
</gene>
<name>A0AAN6V715_9PEZI</name>
<reference evidence="6" key="2">
    <citation type="submission" date="2023-05" db="EMBL/GenBank/DDBJ databases">
        <authorList>
            <consortium name="Lawrence Berkeley National Laboratory"/>
            <person name="Steindorff A."/>
            <person name="Hensen N."/>
            <person name="Bonometti L."/>
            <person name="Westerberg I."/>
            <person name="Brannstrom I.O."/>
            <person name="Guillou S."/>
            <person name="Cros-Aarteil S."/>
            <person name="Calhoun S."/>
            <person name="Haridas S."/>
            <person name="Kuo A."/>
            <person name="Mondo S."/>
            <person name="Pangilinan J."/>
            <person name="Riley R."/>
            <person name="Labutti K."/>
            <person name="Andreopoulos B."/>
            <person name="Lipzen A."/>
            <person name="Chen C."/>
            <person name="Yanf M."/>
            <person name="Daum C."/>
            <person name="Ng V."/>
            <person name="Clum A."/>
            <person name="Ohm R."/>
            <person name="Martin F."/>
            <person name="Silar P."/>
            <person name="Natvig D."/>
            <person name="Lalanne C."/>
            <person name="Gautier V."/>
            <person name="Ament-Velasquez S.L."/>
            <person name="Kruys A."/>
            <person name="Hutchinson M.I."/>
            <person name="Powell A.J."/>
            <person name="Barry K."/>
            <person name="Miller A.N."/>
            <person name="Grigoriev I.V."/>
            <person name="Debuchy R."/>
            <person name="Gladieux P."/>
            <person name="Thoren M.H."/>
            <person name="Johannesson H."/>
        </authorList>
    </citation>
    <scope>NUCLEOTIDE SEQUENCE</scope>
    <source>
        <strain evidence="6">CBS 141.50</strain>
    </source>
</reference>
<sequence length="390" mass="42770">MSSNFLTEPAVAPDLHIPHSPHTVDVRVLDAGTLLHLKPGLFYEPALDGFEAQHVPTYCFLISHGDRHVVFDLGVRQDWENSAPKLVSLVREAAMITRGSDIATLLNEDAERHEKGGGSGPELGIRPRDVEAIVWSHNHFDHTGDPSTFPPTTPLVLGPGVRAASWPGYPTNPESMMLDSDIAGGRPIQEISFQAGEKGHVRIGRFDAFDYFGDGSFYLLDAPGHAVGHMCGLARTTADPPSFVLMGADSCHHIGVLRPTAYLPLPRDGPSLQGLETRAQTTQTTPCPCPGELLASLTKTGQPDRSFFDVAKGPYFLDHEQSMDTVGKLQELDASDEVFIVIAHDHTLRDRMPLFPEKVNDWRERGLSSSTRWLFLKEFEAVIAKRAAES</sequence>
<comment type="similarity">
    <text evidence="1">Belongs to the metallo-beta-lactamase superfamily.</text>
</comment>
<protein>
    <submittedName>
        <fullName evidence="6">Beta-lactamase-like protein</fullName>
    </submittedName>
</protein>
<accession>A0AAN6V715</accession>
<dbReference type="Gene3D" id="3.60.15.10">
    <property type="entry name" value="Ribonuclease Z/Hydroxyacylglutathione hydrolase-like"/>
    <property type="match status" value="1"/>
</dbReference>
<evidence type="ECO:0000313" key="7">
    <source>
        <dbReference type="Proteomes" id="UP001302676"/>
    </source>
</evidence>
<evidence type="ECO:0000256" key="2">
    <source>
        <dbReference type="ARBA" id="ARBA00022723"/>
    </source>
</evidence>
<proteinExistence type="inferred from homology"/>